<gene>
    <name evidence="1" type="ORF">OSB04_019512</name>
</gene>
<keyword evidence="2" id="KW-1185">Reference proteome</keyword>
<name>A0AA38SS53_9ASTR</name>
<accession>A0AA38SS53</accession>
<evidence type="ECO:0008006" key="3">
    <source>
        <dbReference type="Google" id="ProtNLM"/>
    </source>
</evidence>
<evidence type="ECO:0000313" key="1">
    <source>
        <dbReference type="EMBL" id="KAJ9546969.1"/>
    </source>
</evidence>
<dbReference type="AlphaFoldDB" id="A0AA38SS53"/>
<organism evidence="1 2">
    <name type="scientific">Centaurea solstitialis</name>
    <name type="common">yellow star-thistle</name>
    <dbReference type="NCBI Taxonomy" id="347529"/>
    <lineage>
        <taxon>Eukaryota</taxon>
        <taxon>Viridiplantae</taxon>
        <taxon>Streptophyta</taxon>
        <taxon>Embryophyta</taxon>
        <taxon>Tracheophyta</taxon>
        <taxon>Spermatophyta</taxon>
        <taxon>Magnoliopsida</taxon>
        <taxon>eudicotyledons</taxon>
        <taxon>Gunneridae</taxon>
        <taxon>Pentapetalae</taxon>
        <taxon>asterids</taxon>
        <taxon>campanulids</taxon>
        <taxon>Asterales</taxon>
        <taxon>Asteraceae</taxon>
        <taxon>Carduoideae</taxon>
        <taxon>Cardueae</taxon>
        <taxon>Centaureinae</taxon>
        <taxon>Centaurea</taxon>
    </lineage>
</organism>
<evidence type="ECO:0000313" key="2">
    <source>
        <dbReference type="Proteomes" id="UP001172457"/>
    </source>
</evidence>
<reference evidence="1" key="1">
    <citation type="submission" date="2023-03" db="EMBL/GenBank/DDBJ databases">
        <title>Chromosome-scale reference genome and RAD-based genetic map of yellow starthistle (Centaurea solstitialis) reveal putative structural variation and QTLs associated with invader traits.</title>
        <authorList>
            <person name="Reatini B."/>
            <person name="Cang F.A."/>
            <person name="Jiang Q."/>
            <person name="Mckibben M.T.W."/>
            <person name="Barker M.S."/>
            <person name="Rieseberg L.H."/>
            <person name="Dlugosch K.M."/>
        </authorList>
    </citation>
    <scope>NUCLEOTIDE SEQUENCE</scope>
    <source>
        <strain evidence="1">CAN-66</strain>
        <tissue evidence="1">Leaf</tissue>
    </source>
</reference>
<protein>
    <recommendedName>
        <fullName evidence="3">Retrotransposon gag domain-containing protein</fullName>
    </recommendedName>
</protein>
<proteinExistence type="predicted"/>
<dbReference type="EMBL" id="JARYMX010000005">
    <property type="protein sequence ID" value="KAJ9546969.1"/>
    <property type="molecule type" value="Genomic_DNA"/>
</dbReference>
<sequence>MEEEFLQLKQGMMSVQEYTTRFIEKSRFAEIYVPTEERRVERYIWGLKGSIREFAAINAAELIERDKDRQASERIGEKRIWDGQVSDESMVLGDISEAETFQEGMPKVDEGLNRSFDWSIARGDNPSRAPSRAFQMIEEGARERTNVVSGTFLAAFVLEPVNFDSYINC</sequence>
<dbReference type="Proteomes" id="UP001172457">
    <property type="component" value="Chromosome 5"/>
</dbReference>
<comment type="caution">
    <text evidence="1">The sequence shown here is derived from an EMBL/GenBank/DDBJ whole genome shotgun (WGS) entry which is preliminary data.</text>
</comment>